<evidence type="ECO:0000256" key="5">
    <source>
        <dbReference type="ARBA" id="ARBA00022723"/>
    </source>
</evidence>
<dbReference type="NCBIfam" id="TIGR02798">
    <property type="entry name" value="ligK_PcmE"/>
    <property type="match status" value="1"/>
</dbReference>
<proteinExistence type="inferred from homology"/>
<dbReference type="GO" id="GO:0042537">
    <property type="term" value="P:benzene-containing compound metabolic process"/>
    <property type="evidence" value="ECO:0007669"/>
    <property type="project" value="UniProtKB-ARBA"/>
</dbReference>
<comment type="caution">
    <text evidence="11">The sequence shown here is derived from an EMBL/GenBank/DDBJ whole genome shotgun (WGS) entry which is preliminary data.</text>
</comment>
<evidence type="ECO:0000256" key="4">
    <source>
        <dbReference type="ARBA" id="ARBA00012213"/>
    </source>
</evidence>
<dbReference type="CDD" id="cd16841">
    <property type="entry name" value="RraA_family"/>
    <property type="match status" value="1"/>
</dbReference>
<feature type="binding site" evidence="10">
    <location>
        <begin position="105"/>
        <end position="108"/>
    </location>
    <ligand>
        <name>substrate</name>
    </ligand>
</feature>
<comment type="subunit">
    <text evidence="3">Homohexamer.</text>
</comment>
<evidence type="ECO:0000313" key="12">
    <source>
        <dbReference type="Proteomes" id="UP000705283"/>
    </source>
</evidence>
<evidence type="ECO:0000256" key="2">
    <source>
        <dbReference type="ARBA" id="ARBA00001946"/>
    </source>
</evidence>
<feature type="binding site" evidence="10">
    <location>
        <position position="127"/>
    </location>
    <ligand>
        <name>substrate</name>
    </ligand>
</feature>
<dbReference type="SUPFAM" id="SSF89562">
    <property type="entry name" value="RraA-like"/>
    <property type="match status" value="1"/>
</dbReference>
<reference evidence="11" key="1">
    <citation type="submission" date="2020-11" db="EMBL/GenBank/DDBJ databases">
        <authorList>
            <person name="Lee S.D."/>
        </authorList>
    </citation>
    <scope>NUCLEOTIDE SEQUENCE</scope>
    <source>
        <strain evidence="11">SAP-2</strain>
    </source>
</reference>
<dbReference type="PANTHER" id="PTHR33254">
    <property type="entry name" value="4-HYDROXY-4-METHYL-2-OXOGLUTARATE ALDOLASE 3-RELATED"/>
    <property type="match status" value="1"/>
</dbReference>
<evidence type="ECO:0000256" key="9">
    <source>
        <dbReference type="ARBA" id="ARBA00061585"/>
    </source>
</evidence>
<dbReference type="RefSeq" id="WP_194978639.1">
    <property type="nucleotide sequence ID" value="NZ_JADMKS010000008.1"/>
</dbReference>
<comment type="catalytic activity">
    <reaction evidence="8">
        <text>2-hydroxy-4-oxobutane-1,2,4-tricarboxylate = oxaloacetate + pyruvate</text>
        <dbReference type="Rhea" id="RHEA:28935"/>
        <dbReference type="ChEBI" id="CHEBI:15361"/>
        <dbReference type="ChEBI" id="CHEBI:16452"/>
        <dbReference type="ChEBI" id="CHEBI:58075"/>
        <dbReference type="EC" id="4.1.3.17"/>
    </reaction>
</comment>
<dbReference type="InterPro" id="IPR005493">
    <property type="entry name" value="RraA/RraA-like"/>
</dbReference>
<dbReference type="InterPro" id="IPR036704">
    <property type="entry name" value="RraA/RraA-like_sf"/>
</dbReference>
<sequence length="244" mass="26006">MNSNEGGILGKKGVVVRNIPRAEPLHVAALANFGVATVHEAQGRKGLLDSALRPILQNVAISGSAVTVLVAPGDNWMFHVAVEQCQPGDILVVAPTSPCTDGYFGDLLATSLKARGAIGLVADVGVRDTRTLREMGFAVWSRAVYAQGTVKETLGSVNIPILCAGQIIYPGDAIVADDDGIVVVRREEVPKVAEASRQREALEESKRARMAEGELGLDIYNMRPTLEQKGLTYFDDADALNKSL</sequence>
<comment type="catalytic activity">
    <reaction evidence="1">
        <text>4-hydroxy-4-methyl-2-oxoglutarate = 2 pyruvate</text>
        <dbReference type="Rhea" id="RHEA:22748"/>
        <dbReference type="ChEBI" id="CHEBI:15361"/>
        <dbReference type="ChEBI" id="CHEBI:58276"/>
        <dbReference type="EC" id="4.1.3.17"/>
    </reaction>
</comment>
<dbReference type="GO" id="GO:0019336">
    <property type="term" value="P:phenol-containing compound catabolic process"/>
    <property type="evidence" value="ECO:0007669"/>
    <property type="project" value="UniProtKB-ARBA"/>
</dbReference>
<dbReference type="GO" id="GO:0046872">
    <property type="term" value="F:metal ion binding"/>
    <property type="evidence" value="ECO:0007669"/>
    <property type="project" value="UniProtKB-KW"/>
</dbReference>
<dbReference type="FunFam" id="3.50.30.40:FF:000002">
    <property type="entry name" value="4-carboxy-4-hydroxy-2-oxoadipate aldolase/oxaloacetate decarboxylase"/>
    <property type="match status" value="1"/>
</dbReference>
<dbReference type="Pfam" id="PF03737">
    <property type="entry name" value="RraA-like"/>
    <property type="match status" value="1"/>
</dbReference>
<dbReference type="InterPro" id="IPR014165">
    <property type="entry name" value="LigK_PcmE"/>
</dbReference>
<keyword evidence="6 10" id="KW-0460">Magnesium</keyword>
<dbReference type="NCBIfam" id="NF006731">
    <property type="entry name" value="PRK09262.1"/>
    <property type="match status" value="1"/>
</dbReference>
<dbReference type="PANTHER" id="PTHR33254:SF16">
    <property type="entry name" value="BLR3842 PROTEIN"/>
    <property type="match status" value="1"/>
</dbReference>
<evidence type="ECO:0000256" key="7">
    <source>
        <dbReference type="ARBA" id="ARBA00023239"/>
    </source>
</evidence>
<feature type="binding site" evidence="10">
    <location>
        <position position="128"/>
    </location>
    <ligand>
        <name>Mg(2+)</name>
        <dbReference type="ChEBI" id="CHEBI:18420"/>
    </ligand>
</feature>
<evidence type="ECO:0000256" key="6">
    <source>
        <dbReference type="ARBA" id="ARBA00022842"/>
    </source>
</evidence>
<accession>A0AA41BY81</accession>
<dbReference type="EMBL" id="JADMKS010000008">
    <property type="protein sequence ID" value="MBF6638892.1"/>
    <property type="molecule type" value="Genomic_DNA"/>
</dbReference>
<reference evidence="11" key="2">
    <citation type="submission" date="2022-09" db="EMBL/GenBank/DDBJ databases">
        <title>Rouxiella aceris sp. nov., isolated from tree sap and emended description of the genus Rhouxiella.</title>
        <authorList>
            <person name="Kim I.S."/>
        </authorList>
    </citation>
    <scope>NUCLEOTIDE SEQUENCE</scope>
    <source>
        <strain evidence="11">SAP-2</strain>
    </source>
</reference>
<evidence type="ECO:0000256" key="1">
    <source>
        <dbReference type="ARBA" id="ARBA00001342"/>
    </source>
</evidence>
<name>A0AA41BY81_9GAMM</name>
<dbReference type="Gene3D" id="3.50.30.40">
    <property type="entry name" value="Ribonuclease E inhibitor RraA/RraA-like"/>
    <property type="match status" value="1"/>
</dbReference>
<dbReference type="AlphaFoldDB" id="A0AA41BY81"/>
<dbReference type="GO" id="GO:0047443">
    <property type="term" value="F:4-hydroxy-4-methyl-2-oxoglutarate aldolase activity"/>
    <property type="evidence" value="ECO:0007669"/>
    <property type="project" value="UniProtKB-EC"/>
</dbReference>
<dbReference type="EC" id="4.1.3.17" evidence="4"/>
<protein>
    <recommendedName>
        <fullName evidence="4">4-hydroxy-4-methyl-2-oxoglutarate aldolase</fullName>
        <ecNumber evidence="4">4.1.3.17</ecNumber>
    </recommendedName>
</protein>
<comment type="cofactor">
    <cofactor evidence="2 10">
        <name>Mg(2+)</name>
        <dbReference type="ChEBI" id="CHEBI:18420"/>
    </cofactor>
</comment>
<comment type="similarity">
    <text evidence="9">Belongs to the LigK/PcmE family.</text>
</comment>
<dbReference type="GO" id="GO:0072329">
    <property type="term" value="P:monocarboxylic acid catabolic process"/>
    <property type="evidence" value="ECO:0007669"/>
    <property type="project" value="UniProtKB-ARBA"/>
</dbReference>
<keyword evidence="5 10" id="KW-0479">Metal-binding</keyword>
<organism evidence="11 12">
    <name type="scientific">Rouxiella silvae</name>
    <dbReference type="NCBI Taxonomy" id="1646373"/>
    <lineage>
        <taxon>Bacteria</taxon>
        <taxon>Pseudomonadati</taxon>
        <taxon>Pseudomonadota</taxon>
        <taxon>Gammaproteobacteria</taxon>
        <taxon>Enterobacterales</taxon>
        <taxon>Yersiniaceae</taxon>
        <taxon>Rouxiella</taxon>
    </lineage>
</organism>
<dbReference type="Proteomes" id="UP000705283">
    <property type="component" value="Unassembled WGS sequence"/>
</dbReference>
<gene>
    <name evidence="11" type="ORF">ITX54_19695</name>
</gene>
<evidence type="ECO:0000313" key="11">
    <source>
        <dbReference type="EMBL" id="MBF6638892.1"/>
    </source>
</evidence>
<keyword evidence="7" id="KW-0456">Lyase</keyword>
<evidence type="ECO:0000256" key="8">
    <source>
        <dbReference type="ARBA" id="ARBA00051467"/>
    </source>
</evidence>
<evidence type="ECO:0000256" key="3">
    <source>
        <dbReference type="ARBA" id="ARBA00011643"/>
    </source>
</evidence>
<evidence type="ECO:0000256" key="10">
    <source>
        <dbReference type="PIRSR" id="PIRSR605493-1"/>
    </source>
</evidence>